<keyword evidence="2" id="KW-0802">TPR repeat</keyword>
<accession>D2UZS7</accession>
<dbReference type="InterPro" id="IPR036940">
    <property type="entry name" value="PI3/4_kinase_cat_sf"/>
</dbReference>
<dbReference type="InterPro" id="IPR000403">
    <property type="entry name" value="PI3/4_kinase_cat_dom"/>
</dbReference>
<dbReference type="FunCoup" id="D2UZS7">
    <property type="interactions" value="593"/>
</dbReference>
<dbReference type="SUPFAM" id="SSF56112">
    <property type="entry name" value="Protein kinase-like (PK-like)"/>
    <property type="match status" value="1"/>
</dbReference>
<dbReference type="RefSeq" id="XP_002682730.1">
    <property type="nucleotide sequence ID" value="XM_002682684.1"/>
</dbReference>
<dbReference type="InterPro" id="IPR014009">
    <property type="entry name" value="PIK_FAT"/>
</dbReference>
<dbReference type="EMBL" id="GG738846">
    <property type="protein sequence ID" value="EFC49986.1"/>
    <property type="molecule type" value="Genomic_DNA"/>
</dbReference>
<dbReference type="PROSITE" id="PS50005">
    <property type="entry name" value="TPR"/>
    <property type="match status" value="1"/>
</dbReference>
<reference evidence="6 7" key="1">
    <citation type="journal article" date="2010" name="Cell">
        <title>The genome of Naegleria gruberi illuminates early eukaryotic versatility.</title>
        <authorList>
            <person name="Fritz-Laylin L.K."/>
            <person name="Prochnik S.E."/>
            <person name="Ginger M.L."/>
            <person name="Dacks J.B."/>
            <person name="Carpenter M.L."/>
            <person name="Field M.C."/>
            <person name="Kuo A."/>
            <person name="Paredez A."/>
            <person name="Chapman J."/>
            <person name="Pham J."/>
            <person name="Shu S."/>
            <person name="Neupane R."/>
            <person name="Cipriano M."/>
            <person name="Mancuso J."/>
            <person name="Tu H."/>
            <person name="Salamov A."/>
            <person name="Lindquist E."/>
            <person name="Shapiro H."/>
            <person name="Lucas S."/>
            <person name="Grigoriev I.V."/>
            <person name="Cande W.Z."/>
            <person name="Fulton C."/>
            <person name="Rokhsar D.S."/>
            <person name="Dawson S.C."/>
        </authorList>
    </citation>
    <scope>NUCLEOTIDE SEQUENCE [LARGE SCALE GENOMIC DNA]</scope>
    <source>
        <strain evidence="6 7">NEG-M</strain>
    </source>
</reference>
<dbReference type="OMA" id="CLDLYGQ"/>
<feature type="repeat" description="TPR" evidence="2">
    <location>
        <begin position="3006"/>
        <end position="3039"/>
    </location>
</feature>
<feature type="region of interest" description="Disordered" evidence="3">
    <location>
        <begin position="3854"/>
        <end position="3894"/>
    </location>
</feature>
<dbReference type="Proteomes" id="UP000006671">
    <property type="component" value="Unassembled WGS sequence"/>
</dbReference>
<gene>
    <name evidence="6" type="ORF">NAEGRDRAFT_62046</name>
</gene>
<dbReference type="SMART" id="SM00146">
    <property type="entry name" value="PI3Kc"/>
    <property type="match status" value="1"/>
</dbReference>
<evidence type="ECO:0000259" key="5">
    <source>
        <dbReference type="PROSITE" id="PS51189"/>
    </source>
</evidence>
<dbReference type="PROSITE" id="PS50290">
    <property type="entry name" value="PI3_4_KINASE_3"/>
    <property type="match status" value="1"/>
</dbReference>
<feature type="region of interest" description="Disordered" evidence="3">
    <location>
        <begin position="1998"/>
        <end position="2032"/>
    </location>
</feature>
<comment type="similarity">
    <text evidence="1">Belongs to the PI3/PI4-kinase family. TRA1 subfamily.</text>
</comment>
<dbReference type="eggNOG" id="KOG0889">
    <property type="taxonomic scope" value="Eukaryota"/>
</dbReference>
<dbReference type="GO" id="GO:0035267">
    <property type="term" value="C:NuA4 histone acetyltransferase complex"/>
    <property type="evidence" value="ECO:0007669"/>
    <property type="project" value="TreeGrafter"/>
</dbReference>
<evidence type="ECO:0000256" key="2">
    <source>
        <dbReference type="PROSITE-ProRule" id="PRU00339"/>
    </source>
</evidence>
<dbReference type="Pfam" id="PF00454">
    <property type="entry name" value="PI3_PI4_kinase"/>
    <property type="match status" value="1"/>
</dbReference>
<sequence>MSDHLSSHHAAGSQTSPSSSIFESFYRKFESLRRSNVLTELRDILESASLSECFEFSSILLRPLVEFLNEGTTPKFKKDDKEHLLRQVIIEIIQKLPHTELFDERAGKKDDLVLLVNSLINVIKTDNEINGVVAIRLIIEIQKCFKSNITDFVQPLIEIFLHFFGNFEKIVEKYLGRKPKKNASDPTVEGESYPLTELDLIPSMDSCKLMLELPVFIIFFFRTLTIKDTNNNIFIKLVEKMYDILRYEVSVSDSVMSSPFGKERVEDFMLLRVKTISFLIYTSSKYKNNDNYTTEIPRFVIKCLRECPDECIAPRKEMLSLMRHIVERQNDDSNTICKYFLPYMNEMLDDTILIGKSRSAQETVRSSAYSTVLEILKNQLKNIEFSPSNIASCILFCTKVLFDSSLGITIHGLATGLLVALTQNVFDQIRKISGVSDPSGDVCAALSGISEESLSQITKFKDHLLSIIQTFVQKIKFISNFIKKIIQYKNIQKSSTLNEKEQTDDMTMILPFSPYKSCENFNDDISYCSMMFKQIIFGLKSTVLLYNMIPRNEKQKFPELSVLSKLFRYGLDCFDIFNLYSEDTEYGQKQRVLDEKEIFNNYSSLYTSLPSALFTEIFKTQFDYLYKKLLEGRTMTFIHIPSNILSSSQHIASILSEILLKFLLKRMDRIPKDRKEAYYIHNLYKLVFGSVVTFPKNESILKNQMTSIVTSCFSYASKYKDCLDYYLILRSLFSSILTAKFDLLCKEFSQLLPTVLEKLSDLVNNAHDKETRNIFVELCLTVPSKLHVLCPYLYLLIKPILYALEPGSSEKAVSAALRNLDLWVTSLRNESLEAILKPVIPDLLKALFSHLKPPPYPHGSAVMKLLAKLGGSHRQYMSELTSVSVKSPNALFLNINFNSNQTESLPMDELVDTSIEICFDKDQDVQTKKSAFDFLKTSLLTMMSCTEQSLAIPNDFKFSFKHINPKKYFHISASSPKSCDPFQNILDVLEPKGSMLYESEIAIFTKILKNIFLFMNYAVKENLVECIEFTKSLIKHFAILSIFVNINVEQASKFRINPDWFYEVLMSVFEEDCTETSPSVNVGDFILYIFTDYVYELCDNDADMVIQFGIWERLQSRFTKYLYQPEWYKKCVGAKGIIFLSENITPAWLVHYEADIVRALFFSLKNQPPHMLSHTNQITIMAAESIIKACYNTAIFDITHLCNGQINEKIVKVDNAPDSLTEGEVVVHVEKVGRESIFRKRLILHLLYTELTSTQSHIRRLAQSLLRLCSELMNIPVLVILERFRQELPIKDEKQAKDLSQITVMLELLVFQLATRDSNLTGSTISVAFNKALTLLRNDDYGKETKDQKKIFNAKIVALKLIREAVVSKELRYNEKDQLKTMIETFCKFLNAQNKEVVTIAKTALISFISQFKTPKDSLQHSLRQISTNFQKHAHFTLLFLQGASFFLKFNSNMQGLKFGPNLLDNLKKWLDKSSIKHIQNVKEKPLVAAEMISLFSITDSAEFLPQIVPMVLQLEAVWSDEIKSSNPFIAPLAKYLNIYYEDAIKYFFDPTSGCFVLSSKRNYQFFMDILKCRKSIELTAHLLSQSNIISNLLSNITKLDFYSDNFASDPNNVLTLVGSITKLSPGWFTKKKPVFDEILRLWLMNIKFANSLHNSNQSNLEISPLLDVQIIRFTRKLIKFIINYCDCNSNEVISLFEIVKVFGCGLVMDLTFVKDYFRTKVGLEYSTERKEEILQNFCALFKRDEISFHLKSDALKHIVIPIVNGAAKSGTVFNVKIMGMLFEEILQTLPQSLAKLTDKEKYSLKVDLLQLATLFVKYFPKSHVEACWKSIVKFSYENCIVDDITTNQCAFVLISHLMNKIGLPAKVVQQVYIAFLKDCKKDSKSLVLPALDMIIQPVKDAQLPSNDSKFPTWIRVTKKTLLEDSPSAIQLLNIWTIFIRHADSFYESREFFMSKMINSLSKIGYSSMNLENKKLYIQLVDLIISWEERAAGVYHPEDDNDKKRKVEQLEQQDTNGSKKRKVDEASSVQSNNGPVDVDTFRLKPQSRSIVLNYLLRMCVFVSSFQPRTEKPQILYKECISILKRALNLWKEETISFSQIEKQFPNSEEGSSTLNPTSLCCILELMTLFVELNRGIIQLNAQFAKKLIPFLANSNIDVNKNACKFFKTLLQHFDPLVSKDTDVQEFYSVIWSSIKETIGKYAGKENTNQVDNLSHIYTVVVGSFGHLLLLHILCDHYQNEETKQQFFKQVYGLLNKILKQVGQVEWKDLLVGFVELCLSFLVDGHDPVGKHFLSAIIFLVEKPDILNIFSPNLLHLIIDIVFHLVKPNPSNTIVRSYTLPLGDDLKMTKLGKRAYKVPDLQKVGLLIKLVTLFEQAPDELNDLKRIYFTLLMEVYQQMDDTNSPISKRIEFCFMSGLKIESKDLKDIKTKYLSILNRKVEKTAFKRLQFVIESSRWEPLSDRFWIKYALELLLESINGEEKLNCDKNTAKISPISIDFGKRDGTILRGYERISYALTQHETFVNTIPNLKSIDMINPLKVLIRASTNMSFKAWGAFFAIAWNQLNMEEKSIIQGQLQKLLSVEYHSKQYVKYPNVIQALLLGVNNVVLCGKSEAPFLSIHPETLKFIGKSFNAWSLTIPLLEEELRGMLNVGIFDEKTEKVCNSLAELYRVLKEDDILAGISRSCDITDQTKLVLSLEQRNNWNEAQEALKELTNAYHRGQIKKKVTHTELQLWEEHWLSCSKKLQQWDELTKYSQASSNATSLLSLECMWKNGNWQQMKELFQKHASMENQLLKFFQISCLIMQDKEVEAGETYIVAQQLALQRWCALPSFMCGNHTFMLHIFQQLYELNESATLLTDTKKPISTNELKGFLTTWRDRLPNKWEDIGIWNDIFTWRCHILKKAIERFDQKEEFAHHRALLLNETIWSLHKFSKISRKQNFIEPALRMLSETGKLLPTLTSETSEVFVRIIEIIKSLIKDRRYNDVLDYIESDTIATTKLKTTQKMEILRLRGEVYSICGRYDESYQTYAQSVSYFPQEPKYTSSITTTPSWGKSFFKWALVLDKLFVEKWNSPNRHQRTKQNSTKHPTLSMTALEFAENCIAAYLLAIKYSGGATNHQSIQASGATVRQYIGRVLWLLSFDEALPTEKSKATQEAVYPLQKVAEKTIGDIPAWMWIPWHQQLFSMLHRRDCEANIAKQLLKAILLNFPQSSFHTFRSFVHDLRELLSSITKKVSTKSDTGDATAPATLRSNNSNIHVSIKTSAESSQNHNQFYHDFFKKVRSRLDEIMQEGNKQLFNDLESMYKELTKYKSEPEEELAKSFELMLEIAFGFNIYSNQDAMILDDETHFIPPILIEYSKRIIECYFGDIIQPGTVPQQPQPQQAKTSFLSEYQSEIVADILPRKERLEYAKTLKYVAKTITNLGPRTIIELVNNLKKWIGVIQKKKINLIPTIIGIETQKAKLMEHKSYPDIEIPGQYELTSDREPFAERHERILCLLPSISMKNKKNRETGRSISLRSVSGKIFKFFIQSTSSVDDTTLKTEEKMASLIRHINRLLDKDKTAKSHNNVHLEYPIIITANQRIRFIREDYDYISLDEIYHDYCESMAKSIDTPILKYWQEMNKACSEHQNELETKLNVFNTILESRGNDDLSLKIPDTIMLNYFRGICPSWSEFYKIRKTFGGQLGIYNVLNYLLHTKDRQPYKILIAKNSGNLFQFDLRPNIQKSTGLIVRDDPTPFRLTRNMIQFLSQFGVEGYLLNSMSSVACSLSDNKDVFESLIQLFIRDELISYHNFNVDLLNNESSTPMGENRFCFNDDLVKGCVQQNLDSIMGLVAEMAPPIPQNLTCNPPQVLPAKKKSKKESVSSDTIDNISAASPSVTTPSTPSSFISTPTISASSQPVSNILDLPPLNSKVYELIQQASQPERLCLKDPSYYAWF</sequence>
<dbReference type="InterPro" id="IPR016024">
    <property type="entry name" value="ARM-type_fold"/>
</dbReference>
<feature type="compositionally biased region" description="Basic and acidic residues" evidence="3">
    <location>
        <begin position="1998"/>
        <end position="2009"/>
    </location>
</feature>
<feature type="domain" description="FAT" evidence="5">
    <location>
        <begin position="2623"/>
        <end position="3222"/>
    </location>
</feature>
<evidence type="ECO:0000259" key="4">
    <source>
        <dbReference type="PROSITE" id="PS50290"/>
    </source>
</evidence>
<dbReference type="InterPro" id="IPR019734">
    <property type="entry name" value="TPR_rpt"/>
</dbReference>
<keyword evidence="7" id="KW-1185">Reference proteome</keyword>
<dbReference type="InterPro" id="IPR050517">
    <property type="entry name" value="DDR_Repair_Kinase"/>
</dbReference>
<dbReference type="GO" id="GO:0006355">
    <property type="term" value="P:regulation of DNA-templated transcription"/>
    <property type="evidence" value="ECO:0007669"/>
    <property type="project" value="TreeGrafter"/>
</dbReference>
<dbReference type="PANTHER" id="PTHR11139">
    <property type="entry name" value="ATAXIA TELANGIECTASIA MUTATED ATM -RELATED"/>
    <property type="match status" value="1"/>
</dbReference>
<feature type="domain" description="PI3K/PI4K catalytic" evidence="4">
    <location>
        <begin position="3506"/>
        <end position="3836"/>
    </location>
</feature>
<dbReference type="Pfam" id="PF02259">
    <property type="entry name" value="FAT"/>
    <property type="match status" value="1"/>
</dbReference>
<dbReference type="OrthoDB" id="5570127at2759"/>
<evidence type="ECO:0000256" key="1">
    <source>
        <dbReference type="ARBA" id="ARBA00007234"/>
    </source>
</evidence>
<dbReference type="PROSITE" id="PS51189">
    <property type="entry name" value="FAT"/>
    <property type="match status" value="1"/>
</dbReference>
<dbReference type="PANTHER" id="PTHR11139:SF1">
    <property type="entry name" value="TRANSFORMATION_TRANSCRIPTION DOMAIN-ASSOCIATED PROTEIN"/>
    <property type="match status" value="1"/>
</dbReference>
<dbReference type="CDD" id="cd05163">
    <property type="entry name" value="PIKK_TRRAP"/>
    <property type="match status" value="1"/>
</dbReference>
<dbReference type="GO" id="GO:0005634">
    <property type="term" value="C:nucleus"/>
    <property type="evidence" value="ECO:0007669"/>
    <property type="project" value="TreeGrafter"/>
</dbReference>
<dbReference type="GeneID" id="8858900"/>
<name>D2UZS7_NAEGR</name>
<dbReference type="GO" id="GO:0006281">
    <property type="term" value="P:DNA repair"/>
    <property type="evidence" value="ECO:0007669"/>
    <property type="project" value="TreeGrafter"/>
</dbReference>
<proteinExistence type="inferred from homology"/>
<evidence type="ECO:0000313" key="6">
    <source>
        <dbReference type="EMBL" id="EFC49986.1"/>
    </source>
</evidence>
<dbReference type="InterPro" id="IPR011009">
    <property type="entry name" value="Kinase-like_dom_sf"/>
</dbReference>
<dbReference type="STRING" id="5762.D2UZS7"/>
<dbReference type="KEGG" id="ngr:NAEGRDRAFT_62046"/>
<dbReference type="Pfam" id="PF20175">
    <property type="entry name" value="Tra1_central"/>
    <property type="match status" value="1"/>
</dbReference>
<dbReference type="InterPro" id="IPR003151">
    <property type="entry name" value="PIK-rel_kinase_FAT"/>
</dbReference>
<feature type="compositionally biased region" description="Low complexity" evidence="3">
    <location>
        <begin position="3871"/>
        <end position="3894"/>
    </location>
</feature>
<dbReference type="GO" id="GO:0000124">
    <property type="term" value="C:SAGA complex"/>
    <property type="evidence" value="ECO:0007669"/>
    <property type="project" value="TreeGrafter"/>
</dbReference>
<dbReference type="InParanoid" id="D2UZS7"/>
<dbReference type="InterPro" id="IPR046805">
    <property type="entry name" value="Tra1_ring"/>
</dbReference>
<dbReference type="Pfam" id="PF20206">
    <property type="entry name" value="Tra1_ring"/>
    <property type="match status" value="1"/>
</dbReference>
<evidence type="ECO:0000256" key="3">
    <source>
        <dbReference type="SAM" id="MobiDB-lite"/>
    </source>
</evidence>
<evidence type="ECO:0000313" key="7">
    <source>
        <dbReference type="Proteomes" id="UP000006671"/>
    </source>
</evidence>
<organism evidence="7">
    <name type="scientific">Naegleria gruberi</name>
    <name type="common">Amoeba</name>
    <dbReference type="NCBI Taxonomy" id="5762"/>
    <lineage>
        <taxon>Eukaryota</taxon>
        <taxon>Discoba</taxon>
        <taxon>Heterolobosea</taxon>
        <taxon>Tetramitia</taxon>
        <taxon>Eutetramitia</taxon>
        <taxon>Vahlkampfiidae</taxon>
        <taxon>Naegleria</taxon>
    </lineage>
</organism>
<dbReference type="SUPFAM" id="SSF48371">
    <property type="entry name" value="ARM repeat"/>
    <property type="match status" value="3"/>
</dbReference>
<protein>
    <submittedName>
        <fullName evidence="6">Predicted protein</fullName>
    </submittedName>
</protein>
<dbReference type="Gene3D" id="1.10.1070.11">
    <property type="entry name" value="Phosphatidylinositol 3-/4-kinase, catalytic domain"/>
    <property type="match status" value="1"/>
</dbReference>
<dbReference type="VEuPathDB" id="AmoebaDB:NAEGRDRAFT_62046"/>
<dbReference type="InterPro" id="IPR046807">
    <property type="entry name" value="Tra1_central"/>
</dbReference>